<sequence>MRLLWTATLSLFLLIMGLEVSSARALITNIQGEILEVDEKGGFAGTCVAIEGDYSGLRVVGSEAGKAPRVCIVKTRKNVNAIEFRNVAFVATEASEEIRTVSFEHDFAGGPQGLVYSRVKLKGFFATATGVGVPTGNQIWFIGMFGQAGHDEIIGEELVQEVGESLDSALLSSETQSQFVLSGPRSLRGRLNFTLLKEGDKLVLESGTAVVIDNIERQR</sequence>
<name>D8KC97_NITWC</name>
<keyword evidence="2" id="KW-1185">Reference proteome</keyword>
<gene>
    <name evidence="1" type="ordered locus">Nwat_3047</name>
</gene>
<accession>D8KC97</accession>
<protein>
    <submittedName>
        <fullName evidence="1">Uncharacterized protein</fullName>
    </submittedName>
</protein>
<proteinExistence type="predicted"/>
<evidence type="ECO:0000313" key="2">
    <source>
        <dbReference type="Proteomes" id="UP000000393"/>
    </source>
</evidence>
<dbReference type="Proteomes" id="UP000000393">
    <property type="component" value="Chromosome"/>
</dbReference>
<dbReference type="HOGENOM" id="CLU_1260351_0_0_6"/>
<dbReference type="KEGG" id="nwa:Nwat_3047"/>
<dbReference type="AlphaFoldDB" id="D8KC97"/>
<dbReference type="EMBL" id="CP002086">
    <property type="protein sequence ID" value="ADJ29768.1"/>
    <property type="molecule type" value="Genomic_DNA"/>
</dbReference>
<dbReference type="OrthoDB" id="5569646at2"/>
<dbReference type="eggNOG" id="ENOG5033ZPZ">
    <property type="taxonomic scope" value="Bacteria"/>
</dbReference>
<organism evidence="1 2">
    <name type="scientific">Nitrosococcus watsoni (strain C-113)</name>
    <dbReference type="NCBI Taxonomy" id="105559"/>
    <lineage>
        <taxon>Bacteria</taxon>
        <taxon>Pseudomonadati</taxon>
        <taxon>Pseudomonadota</taxon>
        <taxon>Gammaproteobacteria</taxon>
        <taxon>Chromatiales</taxon>
        <taxon>Chromatiaceae</taxon>
        <taxon>Nitrosococcus</taxon>
    </lineage>
</organism>
<reference evidence="1 2" key="1">
    <citation type="submission" date="2010-06" db="EMBL/GenBank/DDBJ databases">
        <title>Complete sequence of chromosome of Nitrosococcus watsoni C-113.</title>
        <authorList>
            <consortium name="US DOE Joint Genome Institute"/>
            <person name="Lucas S."/>
            <person name="Copeland A."/>
            <person name="Lapidus A."/>
            <person name="Cheng J.-F."/>
            <person name="Bruce D."/>
            <person name="Goodwin L."/>
            <person name="Pitluck S."/>
            <person name="Malfatti S.A."/>
            <person name="Chain P.S.G."/>
            <person name="Land M."/>
            <person name="Hauser L."/>
            <person name="Kyrpides N."/>
            <person name="Ivanova N."/>
            <person name="Cambell M.A."/>
            <person name="Heidelberg J.F."/>
            <person name="Klotz M.G."/>
            <person name="Woyke T."/>
        </authorList>
    </citation>
    <scope>NUCLEOTIDE SEQUENCE [LARGE SCALE GENOMIC DNA]</scope>
    <source>
        <strain evidence="1 2">C-113</strain>
    </source>
</reference>
<evidence type="ECO:0000313" key="1">
    <source>
        <dbReference type="EMBL" id="ADJ29768.1"/>
    </source>
</evidence>